<dbReference type="InterPro" id="IPR025510">
    <property type="entry name" value="DUF4397"/>
</dbReference>
<gene>
    <name evidence="2" type="ORF">KYD98_00835</name>
</gene>
<sequence>MLLFRSSLPNLKSDIRFIHAVPNAPNVDIYSDGTMLHQNLAFGQVTKYITLPTGKHDIQLFKAYTKESPIISKSIELLPNTSTTANVVLENDNINFLTIDDTECDCDYNSFLSYVRFINLSPDSSMLSLSLPNGPVLFNEASYLETNNYYPVSPGIYNFVVSSSINNFSKFINMINLKNDMFITIYIVGMMNDSPKIGYILVKDNINKKDKILLV</sequence>
<reference evidence="2 3" key="1">
    <citation type="submission" date="2021-07" db="EMBL/GenBank/DDBJ databases">
        <title>Clostridium weizhouense sp. nov., an anaerobic bacterium isolated from activated sludge of Petroleum wastewater.</title>
        <authorList>
            <person name="Li Q."/>
        </authorList>
    </citation>
    <scope>NUCLEOTIDE SEQUENCE [LARGE SCALE GENOMIC DNA]</scope>
    <source>
        <strain evidence="2 3">YB-6</strain>
    </source>
</reference>
<organism evidence="2 3">
    <name type="scientific">Clostridium weizhouense</name>
    <dbReference type="NCBI Taxonomy" id="2859781"/>
    <lineage>
        <taxon>Bacteria</taxon>
        <taxon>Bacillati</taxon>
        <taxon>Bacillota</taxon>
        <taxon>Clostridia</taxon>
        <taxon>Eubacteriales</taxon>
        <taxon>Clostridiaceae</taxon>
        <taxon>Clostridium</taxon>
    </lineage>
</organism>
<evidence type="ECO:0000313" key="3">
    <source>
        <dbReference type="Proteomes" id="UP001519921"/>
    </source>
</evidence>
<feature type="domain" description="DUF4397" evidence="1">
    <location>
        <begin position="13"/>
        <end position="126"/>
    </location>
</feature>
<dbReference type="EMBL" id="JAHXPT010000001">
    <property type="protein sequence ID" value="MBW6408632.1"/>
    <property type="molecule type" value="Genomic_DNA"/>
</dbReference>
<protein>
    <submittedName>
        <fullName evidence="2">DUF4397 domain-containing protein</fullName>
    </submittedName>
</protein>
<dbReference type="Pfam" id="PF14344">
    <property type="entry name" value="DUF4397"/>
    <property type="match status" value="1"/>
</dbReference>
<comment type="caution">
    <text evidence="2">The sequence shown here is derived from an EMBL/GenBank/DDBJ whole genome shotgun (WGS) entry which is preliminary data.</text>
</comment>
<evidence type="ECO:0000313" key="2">
    <source>
        <dbReference type="EMBL" id="MBW6408632.1"/>
    </source>
</evidence>
<dbReference type="RefSeq" id="WP_219777695.1">
    <property type="nucleotide sequence ID" value="NZ_JAHXPT010000001.1"/>
</dbReference>
<accession>A0ABS7AIZ9</accession>
<keyword evidence="3" id="KW-1185">Reference proteome</keyword>
<evidence type="ECO:0000259" key="1">
    <source>
        <dbReference type="Pfam" id="PF14344"/>
    </source>
</evidence>
<proteinExistence type="predicted"/>
<dbReference type="Proteomes" id="UP001519921">
    <property type="component" value="Unassembled WGS sequence"/>
</dbReference>
<name>A0ABS7AIZ9_9CLOT</name>